<name>A0A7W7T418_9PSEU</name>
<sequence length="147" mass="15485">MVPTEPGVTDTPLGKAGCSLPGRLLNPFVDAEALASITPADIASHSGTMTALVYLVSDGYIAYPHGGTATELPCLVFRKEPAAGIVEAVRVQEIEWCEAHRLVDSKPTAEAYGSVIDVVHTIATRWLRITGAIGASVPVPSPRPARR</sequence>
<dbReference type="RefSeq" id="WP_184670008.1">
    <property type="nucleotide sequence ID" value="NZ_BAABAI010000005.1"/>
</dbReference>
<organism evidence="1 2">
    <name type="scientific">Saccharothrix violaceirubra</name>
    <dbReference type="NCBI Taxonomy" id="413306"/>
    <lineage>
        <taxon>Bacteria</taxon>
        <taxon>Bacillati</taxon>
        <taxon>Actinomycetota</taxon>
        <taxon>Actinomycetes</taxon>
        <taxon>Pseudonocardiales</taxon>
        <taxon>Pseudonocardiaceae</taxon>
        <taxon>Saccharothrix</taxon>
    </lineage>
</organism>
<dbReference type="EMBL" id="JACHJS010000001">
    <property type="protein sequence ID" value="MBB4966159.1"/>
    <property type="molecule type" value="Genomic_DNA"/>
</dbReference>
<keyword evidence="2" id="KW-1185">Reference proteome</keyword>
<accession>A0A7W7T418</accession>
<gene>
    <name evidence="1" type="ORF">F4559_003518</name>
</gene>
<dbReference type="AlphaFoldDB" id="A0A7W7T418"/>
<protein>
    <submittedName>
        <fullName evidence="1">Uncharacterized protein</fullName>
    </submittedName>
</protein>
<comment type="caution">
    <text evidence="1">The sequence shown here is derived from an EMBL/GenBank/DDBJ whole genome shotgun (WGS) entry which is preliminary data.</text>
</comment>
<dbReference type="Proteomes" id="UP000542674">
    <property type="component" value="Unassembled WGS sequence"/>
</dbReference>
<evidence type="ECO:0000313" key="1">
    <source>
        <dbReference type="EMBL" id="MBB4966159.1"/>
    </source>
</evidence>
<proteinExistence type="predicted"/>
<evidence type="ECO:0000313" key="2">
    <source>
        <dbReference type="Proteomes" id="UP000542674"/>
    </source>
</evidence>
<reference evidence="1 2" key="1">
    <citation type="submission" date="2020-08" db="EMBL/GenBank/DDBJ databases">
        <title>Sequencing the genomes of 1000 actinobacteria strains.</title>
        <authorList>
            <person name="Klenk H.-P."/>
        </authorList>
    </citation>
    <scope>NUCLEOTIDE SEQUENCE [LARGE SCALE GENOMIC DNA]</scope>
    <source>
        <strain evidence="1 2">DSM 45084</strain>
    </source>
</reference>